<feature type="coiled-coil region" evidence="1">
    <location>
        <begin position="745"/>
        <end position="891"/>
    </location>
</feature>
<feature type="region of interest" description="Disordered" evidence="2">
    <location>
        <begin position="1003"/>
        <end position="1032"/>
    </location>
</feature>
<proteinExistence type="predicted"/>
<feature type="compositionally biased region" description="Low complexity" evidence="2">
    <location>
        <begin position="1179"/>
        <end position="1200"/>
    </location>
</feature>
<accession>A0AA39T454</accession>
<dbReference type="PANTHER" id="PTHR23159">
    <property type="entry name" value="CENTROSOMAL PROTEIN 2"/>
    <property type="match status" value="1"/>
</dbReference>
<dbReference type="EMBL" id="JAUEPS010000008">
    <property type="protein sequence ID" value="KAK0463241.1"/>
    <property type="molecule type" value="Genomic_DNA"/>
</dbReference>
<feature type="region of interest" description="Disordered" evidence="2">
    <location>
        <begin position="1052"/>
        <end position="1245"/>
    </location>
</feature>
<dbReference type="Gene3D" id="1.10.287.1490">
    <property type="match status" value="1"/>
</dbReference>
<dbReference type="SUPFAM" id="SSF90257">
    <property type="entry name" value="Myosin rod fragments"/>
    <property type="match status" value="1"/>
</dbReference>
<evidence type="ECO:0000313" key="3">
    <source>
        <dbReference type="EMBL" id="KAK0463241.1"/>
    </source>
</evidence>
<dbReference type="RefSeq" id="XP_060334707.1">
    <property type="nucleotide sequence ID" value="XM_060468798.1"/>
</dbReference>
<keyword evidence="4" id="KW-1185">Reference proteome</keyword>
<dbReference type="PANTHER" id="PTHR23159:SF31">
    <property type="entry name" value="CENTROSOME-ASSOCIATED PROTEIN CEP250 ISOFORM X1"/>
    <property type="match status" value="1"/>
</dbReference>
<feature type="region of interest" description="Disordered" evidence="2">
    <location>
        <begin position="107"/>
        <end position="386"/>
    </location>
</feature>
<feature type="compositionally biased region" description="Low complexity" evidence="2">
    <location>
        <begin position="473"/>
        <end position="483"/>
    </location>
</feature>
<protein>
    <submittedName>
        <fullName evidence="3">Uncharacterized protein</fullName>
    </submittedName>
</protein>
<evidence type="ECO:0000313" key="4">
    <source>
        <dbReference type="Proteomes" id="UP001175211"/>
    </source>
</evidence>
<feature type="compositionally biased region" description="Low complexity" evidence="2">
    <location>
        <begin position="1060"/>
        <end position="1074"/>
    </location>
</feature>
<feature type="compositionally biased region" description="Polar residues" evidence="2">
    <location>
        <begin position="157"/>
        <end position="167"/>
    </location>
</feature>
<evidence type="ECO:0000256" key="1">
    <source>
        <dbReference type="SAM" id="Coils"/>
    </source>
</evidence>
<feature type="compositionally biased region" description="Basic and acidic residues" evidence="2">
    <location>
        <begin position="1009"/>
        <end position="1029"/>
    </location>
</feature>
<reference evidence="3" key="1">
    <citation type="submission" date="2023-06" db="EMBL/GenBank/DDBJ databases">
        <authorList>
            <consortium name="Lawrence Berkeley National Laboratory"/>
            <person name="Ahrendt S."/>
            <person name="Sahu N."/>
            <person name="Indic B."/>
            <person name="Wong-Bajracharya J."/>
            <person name="Merenyi Z."/>
            <person name="Ke H.-M."/>
            <person name="Monk M."/>
            <person name="Kocsube S."/>
            <person name="Drula E."/>
            <person name="Lipzen A."/>
            <person name="Balint B."/>
            <person name="Henrissat B."/>
            <person name="Andreopoulos B."/>
            <person name="Martin F.M."/>
            <person name="Harder C.B."/>
            <person name="Rigling D."/>
            <person name="Ford K.L."/>
            <person name="Foster G.D."/>
            <person name="Pangilinan J."/>
            <person name="Papanicolaou A."/>
            <person name="Barry K."/>
            <person name="LaButti K."/>
            <person name="Viragh M."/>
            <person name="Koriabine M."/>
            <person name="Yan M."/>
            <person name="Riley R."/>
            <person name="Champramary S."/>
            <person name="Plett K.L."/>
            <person name="Tsai I.J."/>
            <person name="Slot J."/>
            <person name="Sipos G."/>
            <person name="Plett J."/>
            <person name="Nagy L.G."/>
            <person name="Grigoriev I.V."/>
        </authorList>
    </citation>
    <scope>NUCLEOTIDE SEQUENCE</scope>
    <source>
        <strain evidence="3">CCBAS 213</strain>
    </source>
</reference>
<feature type="compositionally biased region" description="Low complexity" evidence="2">
    <location>
        <begin position="272"/>
        <end position="306"/>
    </location>
</feature>
<feature type="compositionally biased region" description="Low complexity" evidence="2">
    <location>
        <begin position="208"/>
        <end position="233"/>
    </location>
</feature>
<name>A0AA39T454_ARMTA</name>
<sequence length="1245" mass="138438">MWSKITNALKYRPSNDDQDSSWNQTDVMSRVLEQHPNMSVFHGEADTSISVPSPPASPSKNGRRSIFRRTNKGKDDDSIRAPSPSPLALGLSKKVKSSLDLIGNESQRSLSRATVERPVHSPDMGRRPSQDLLRPSMDAGRSTPTPTLPRSSLDILNKSQNESIQPSHNEDPNDPRYGSVRSILREPNTPGTGQNVRFFSRDAYKTISPDQSMDSDSMPMQQLSPQSQSQPLLNGSPTDRFQELSPLPNALTAVPRSASSSKAGRPSLGEVFSPIGGVSSPISPFSPKENASTPALASPSAPNNSNIFDVSQDIQLPNFAPPGLSFSMDEPSLAKGSDTHESNVAQGGFQGKAMTSTPFANKGKGKERAAETEEEKENAVPIEVDEAVFHSREKSLNRSAPLHDRSQSFSFGQTVFFSMDDKSKRSSNASTAPSVTSNDAKNSAPSNDSPHSSDNKNRSRALNDTVFQSLMKSTTSASSHASSKGQPEADINDESSADLVVYSEKAPEPDPFSAGAKTYYTPQANIPVTPPRGAPSHVRTASKEDNVLFSLQTQLSLQQELCGQYETDLRARDELVDILGKKLAEVEKEDTKRKGVLRAWKKKVAELEKTCRYLEDEVDSARQESFERSMLDTCSEEALTALQKRIVDLEREKASWRRMEEMFREEVATLEALVKERSDDVMRLKEALWTQEEEEQRFEKSLRPLQEEVEQLGNVSIVFDDEFKKHMMEKEKEQEGEKERYTLAQAEWDQERQELHLAIERLEIEKAALKSEAEAARKDAKDDKDELRMVKAELESQWRLSEAATDKIQALETAKTTLEKQCDVLQVDVAELNAKIDRMEVDYNDSVNRRAEVEQQVSELWDRNADLERERDELHERLEEEERAADLAQCLHERDEQIAALEQQHESEITRLADELGKRDEEAAEYSRRSAQRQAELEELHSQKMNMRQEMARMQEEHARALEEAARREGESKACAEMALKEKAQDVGALKDEVERLRRHMQELQQDSANKDLKLTQMHKEREKDRSDVDGLNMALDAKQQELELIKRKLHVQGTAGSTPARPAANQANPQRRQSMMATPRSRPPSVMSDSGRESVMSNSSHISRPSLEKMGPSAVAKTPIVSKTPALMKSARMNSLSTPTPAASSSTKAGPLVSKSSRAGERSMGPPPDKLRQSLSGRPPTLSRSTSGRPSLSTSTSSTPHRRPSLTLEKTLAKVKVPTTVPGSIASVSEGEEKENKSQVPTFA</sequence>
<feature type="compositionally biased region" description="Low complexity" evidence="2">
    <location>
        <begin position="1136"/>
        <end position="1152"/>
    </location>
</feature>
<dbReference type="Proteomes" id="UP001175211">
    <property type="component" value="Unassembled WGS sequence"/>
</dbReference>
<feature type="region of interest" description="Disordered" evidence="2">
    <location>
        <begin position="952"/>
        <end position="974"/>
    </location>
</feature>
<dbReference type="AlphaFoldDB" id="A0AA39T454"/>
<comment type="caution">
    <text evidence="3">The sequence shown here is derived from an EMBL/GenBank/DDBJ whole genome shotgun (WGS) entry which is preliminary data.</text>
</comment>
<feature type="coiled-coil region" evidence="1">
    <location>
        <begin position="597"/>
        <end position="666"/>
    </location>
</feature>
<organism evidence="3 4">
    <name type="scientific">Armillaria tabescens</name>
    <name type="common">Ringless honey mushroom</name>
    <name type="synonym">Agaricus tabescens</name>
    <dbReference type="NCBI Taxonomy" id="1929756"/>
    <lineage>
        <taxon>Eukaryota</taxon>
        <taxon>Fungi</taxon>
        <taxon>Dikarya</taxon>
        <taxon>Basidiomycota</taxon>
        <taxon>Agaricomycotina</taxon>
        <taxon>Agaricomycetes</taxon>
        <taxon>Agaricomycetidae</taxon>
        <taxon>Agaricales</taxon>
        <taxon>Marasmiineae</taxon>
        <taxon>Physalacriaceae</taxon>
        <taxon>Desarmillaria</taxon>
    </lineage>
</organism>
<feature type="region of interest" description="Disordered" evidence="2">
    <location>
        <begin position="1"/>
        <end position="91"/>
    </location>
</feature>
<evidence type="ECO:0000256" key="2">
    <source>
        <dbReference type="SAM" id="MobiDB-lite"/>
    </source>
</evidence>
<feature type="compositionally biased region" description="Basic and acidic residues" evidence="2">
    <location>
        <begin position="114"/>
        <end position="129"/>
    </location>
</feature>
<feature type="region of interest" description="Disordered" evidence="2">
    <location>
        <begin position="421"/>
        <end position="459"/>
    </location>
</feature>
<dbReference type="GeneID" id="85352346"/>
<feature type="compositionally biased region" description="Basic residues" evidence="2">
    <location>
        <begin position="61"/>
        <end position="71"/>
    </location>
</feature>
<gene>
    <name evidence="3" type="ORF">EV420DRAFT_1329923</name>
</gene>
<feature type="region of interest" description="Disordered" evidence="2">
    <location>
        <begin position="472"/>
        <end position="491"/>
    </location>
</feature>
<feature type="compositionally biased region" description="Polar residues" evidence="2">
    <location>
        <begin position="426"/>
        <end position="450"/>
    </location>
</feature>
<keyword evidence="1" id="KW-0175">Coiled coil</keyword>